<dbReference type="Gene3D" id="3.50.50.60">
    <property type="entry name" value="FAD/NAD(P)-binding domain"/>
    <property type="match status" value="2"/>
</dbReference>
<proteinExistence type="inferred from homology"/>
<organism evidence="7 8">
    <name type="scientific">Sesamum alatum</name>
    <dbReference type="NCBI Taxonomy" id="300844"/>
    <lineage>
        <taxon>Eukaryota</taxon>
        <taxon>Viridiplantae</taxon>
        <taxon>Streptophyta</taxon>
        <taxon>Embryophyta</taxon>
        <taxon>Tracheophyta</taxon>
        <taxon>Spermatophyta</taxon>
        <taxon>Magnoliopsida</taxon>
        <taxon>eudicotyledons</taxon>
        <taxon>Gunneridae</taxon>
        <taxon>Pentapetalae</taxon>
        <taxon>asterids</taxon>
        <taxon>lamiids</taxon>
        <taxon>Lamiales</taxon>
        <taxon>Pedaliaceae</taxon>
        <taxon>Sesamum</taxon>
    </lineage>
</organism>
<dbReference type="SUPFAM" id="SSF51905">
    <property type="entry name" value="FAD/NAD(P)-binding domain"/>
    <property type="match status" value="1"/>
</dbReference>
<dbReference type="GO" id="GO:0004499">
    <property type="term" value="F:N,N-dimethylaniline monooxygenase activity"/>
    <property type="evidence" value="ECO:0007669"/>
    <property type="project" value="InterPro"/>
</dbReference>
<keyword evidence="3 6" id="KW-0274">FAD</keyword>
<evidence type="ECO:0000313" key="7">
    <source>
        <dbReference type="EMBL" id="KAK4428809.1"/>
    </source>
</evidence>
<dbReference type="Pfam" id="PF00743">
    <property type="entry name" value="FMO-like"/>
    <property type="match status" value="2"/>
</dbReference>
<evidence type="ECO:0000313" key="8">
    <source>
        <dbReference type="Proteomes" id="UP001293254"/>
    </source>
</evidence>
<reference evidence="7" key="1">
    <citation type="submission" date="2020-06" db="EMBL/GenBank/DDBJ databases">
        <authorList>
            <person name="Li T."/>
            <person name="Hu X."/>
            <person name="Zhang T."/>
            <person name="Song X."/>
            <person name="Zhang H."/>
            <person name="Dai N."/>
            <person name="Sheng W."/>
            <person name="Hou X."/>
            <person name="Wei L."/>
        </authorList>
    </citation>
    <scope>NUCLEOTIDE SEQUENCE</scope>
    <source>
        <strain evidence="7">3651</strain>
        <tissue evidence="7">Leaf</tissue>
    </source>
</reference>
<dbReference type="FunFam" id="3.50.50.60:FF:000199">
    <property type="entry name" value="Flavin-containing monooxygenase"/>
    <property type="match status" value="1"/>
</dbReference>
<evidence type="ECO:0000256" key="1">
    <source>
        <dbReference type="ARBA" id="ARBA00009183"/>
    </source>
</evidence>
<keyword evidence="6 7" id="KW-0503">Monooxygenase</keyword>
<dbReference type="InterPro" id="IPR050346">
    <property type="entry name" value="FMO-like"/>
</dbReference>
<dbReference type="EMBL" id="JACGWO010000004">
    <property type="protein sequence ID" value="KAK4428809.1"/>
    <property type="molecule type" value="Genomic_DNA"/>
</dbReference>
<dbReference type="InterPro" id="IPR000960">
    <property type="entry name" value="Flavin_mOase"/>
</dbReference>
<sequence length="410" mass="47057">MAVLSKKIGIIGGGISGIAAAKQLSKFEPVVFEATDSIGGVWKHCSYRSTKLQTPRCDYEFSDFPWTQRDNKSFPSYQEILDYLYSYATYFDVLKFVKFNSKVVEIRYVGGDSERPAGAEYGSLLPGRPVWEVGVQTSQSESIQDRRASPVPWLASQYLHERPNQGFLRTLLCRMLSPMRSAVSKIIESYLTWKLPLDKYGLKPDHPFEEDYASCQMAILPESFFSEADKGKIAIKRATSKWWFTETGVQFEDGSRLDADVVVLATGFDGKQKLKAIIPDPFRSLLEFPSGMMPLYRGTINPLIPNMAFVGYIESVSNLHTAEIRCKWLSRLVDEQFRLPSVDKMLEQTTKEMEIMRRATRFYKRSCISTFSINHSDEICEEMGWRSWRKKSWIAEAFSPYNSQDYEEEK</sequence>
<dbReference type="GO" id="GO:0050661">
    <property type="term" value="F:NADP binding"/>
    <property type="evidence" value="ECO:0007669"/>
    <property type="project" value="InterPro"/>
</dbReference>
<keyword evidence="8" id="KW-1185">Reference proteome</keyword>
<evidence type="ECO:0000256" key="6">
    <source>
        <dbReference type="RuleBase" id="RU361177"/>
    </source>
</evidence>
<dbReference type="InterPro" id="IPR020946">
    <property type="entry name" value="Flavin_mOase-like"/>
</dbReference>
<dbReference type="Proteomes" id="UP001293254">
    <property type="component" value="Unassembled WGS sequence"/>
</dbReference>
<evidence type="ECO:0000256" key="3">
    <source>
        <dbReference type="ARBA" id="ARBA00022827"/>
    </source>
</evidence>
<accession>A0AAE2CNX5</accession>
<dbReference type="InterPro" id="IPR036188">
    <property type="entry name" value="FAD/NAD-bd_sf"/>
</dbReference>
<gene>
    <name evidence="7" type="ORF">Salat_1180800</name>
</gene>
<dbReference type="PANTHER" id="PTHR23023">
    <property type="entry name" value="DIMETHYLANILINE MONOOXYGENASE"/>
    <property type="match status" value="1"/>
</dbReference>
<dbReference type="PIRSF" id="PIRSF000332">
    <property type="entry name" value="FMO"/>
    <property type="match status" value="1"/>
</dbReference>
<name>A0AAE2CNX5_9LAMI</name>
<dbReference type="AlphaFoldDB" id="A0AAE2CNX5"/>
<keyword evidence="4" id="KW-0521">NADP</keyword>
<evidence type="ECO:0000256" key="4">
    <source>
        <dbReference type="ARBA" id="ARBA00022857"/>
    </source>
</evidence>
<dbReference type="GO" id="GO:0050660">
    <property type="term" value="F:flavin adenine dinucleotide binding"/>
    <property type="evidence" value="ECO:0007669"/>
    <property type="project" value="InterPro"/>
</dbReference>
<comment type="similarity">
    <text evidence="1 6">Belongs to the FMO family.</text>
</comment>
<protein>
    <recommendedName>
        <fullName evidence="6">Flavin-containing monooxygenase</fullName>
        <ecNumber evidence="6">1.-.-.-</ecNumber>
    </recommendedName>
</protein>
<reference evidence="7" key="2">
    <citation type="journal article" date="2024" name="Plant">
        <title>Genomic evolution and insights into agronomic trait innovations of Sesamum species.</title>
        <authorList>
            <person name="Miao H."/>
            <person name="Wang L."/>
            <person name="Qu L."/>
            <person name="Liu H."/>
            <person name="Sun Y."/>
            <person name="Le M."/>
            <person name="Wang Q."/>
            <person name="Wei S."/>
            <person name="Zheng Y."/>
            <person name="Lin W."/>
            <person name="Duan Y."/>
            <person name="Cao H."/>
            <person name="Xiong S."/>
            <person name="Wang X."/>
            <person name="Wei L."/>
            <person name="Li C."/>
            <person name="Ma Q."/>
            <person name="Ju M."/>
            <person name="Zhao R."/>
            <person name="Li G."/>
            <person name="Mu C."/>
            <person name="Tian Q."/>
            <person name="Mei H."/>
            <person name="Zhang T."/>
            <person name="Gao T."/>
            <person name="Zhang H."/>
        </authorList>
    </citation>
    <scope>NUCLEOTIDE SEQUENCE</scope>
    <source>
        <strain evidence="7">3651</strain>
    </source>
</reference>
<keyword evidence="2 6" id="KW-0285">Flavoprotein</keyword>
<keyword evidence="5 6" id="KW-0560">Oxidoreductase</keyword>
<comment type="caution">
    <text evidence="7">The sequence shown here is derived from an EMBL/GenBank/DDBJ whole genome shotgun (WGS) entry which is preliminary data.</text>
</comment>
<evidence type="ECO:0000256" key="2">
    <source>
        <dbReference type="ARBA" id="ARBA00022630"/>
    </source>
</evidence>
<dbReference type="EC" id="1.-.-.-" evidence="6"/>
<evidence type="ECO:0000256" key="5">
    <source>
        <dbReference type="ARBA" id="ARBA00023002"/>
    </source>
</evidence>
<comment type="cofactor">
    <cofactor evidence="6">
        <name>FAD</name>
        <dbReference type="ChEBI" id="CHEBI:57692"/>
    </cofactor>
</comment>